<sequence length="235" mass="25303">MEGVVQDETKHQLQPFLEAKIAPDIILFENEGSDGFLFNETATVHARSAEDSRADAANVDKELCGQIPTGNMASYPQYVGYLKAEVMACNEAITTAGFSPSIVRYGLNSRGQYVQWKEAVGHGPNQGSQTHLVNSAGATCSNSVIPQNLLSQSVSGMLTVMGFSAYSDSMTLIDINSASSQAATLDRLTATLKQMQGYSEAYGKYTSGLFAGLYKLQGLGVEYTISYTYDQVAQE</sequence>
<accession>A0ABR4B341</accession>
<evidence type="ECO:0000313" key="2">
    <source>
        <dbReference type="Proteomes" id="UP001590951"/>
    </source>
</evidence>
<proteinExistence type="predicted"/>
<evidence type="ECO:0000313" key="1">
    <source>
        <dbReference type="EMBL" id="KAL2052319.1"/>
    </source>
</evidence>
<gene>
    <name evidence="1" type="ORF">ABVK25_007478</name>
</gene>
<protein>
    <submittedName>
        <fullName evidence="1">Uncharacterized protein</fullName>
    </submittedName>
</protein>
<keyword evidence="2" id="KW-1185">Reference proteome</keyword>
<name>A0ABR4B341_9LECA</name>
<reference evidence="1 2" key="1">
    <citation type="submission" date="2024-09" db="EMBL/GenBank/DDBJ databases">
        <title>Rethinking Asexuality: The Enigmatic Case of Functional Sexual Genes in Lepraria (Stereocaulaceae).</title>
        <authorList>
            <person name="Doellman M."/>
            <person name="Sun Y."/>
            <person name="Barcenas-Pena A."/>
            <person name="Lumbsch H.T."/>
            <person name="Grewe F."/>
        </authorList>
    </citation>
    <scope>NUCLEOTIDE SEQUENCE [LARGE SCALE GENOMIC DNA]</scope>
    <source>
        <strain evidence="1 2">Grewe 0041</strain>
    </source>
</reference>
<dbReference type="EMBL" id="JBHFEH010000028">
    <property type="protein sequence ID" value="KAL2052319.1"/>
    <property type="molecule type" value="Genomic_DNA"/>
</dbReference>
<comment type="caution">
    <text evidence="1">The sequence shown here is derived from an EMBL/GenBank/DDBJ whole genome shotgun (WGS) entry which is preliminary data.</text>
</comment>
<organism evidence="1 2">
    <name type="scientific">Lepraria finkii</name>
    <dbReference type="NCBI Taxonomy" id="1340010"/>
    <lineage>
        <taxon>Eukaryota</taxon>
        <taxon>Fungi</taxon>
        <taxon>Dikarya</taxon>
        <taxon>Ascomycota</taxon>
        <taxon>Pezizomycotina</taxon>
        <taxon>Lecanoromycetes</taxon>
        <taxon>OSLEUM clade</taxon>
        <taxon>Lecanoromycetidae</taxon>
        <taxon>Lecanorales</taxon>
        <taxon>Lecanorineae</taxon>
        <taxon>Stereocaulaceae</taxon>
        <taxon>Lepraria</taxon>
    </lineage>
</organism>
<dbReference type="Proteomes" id="UP001590951">
    <property type="component" value="Unassembled WGS sequence"/>
</dbReference>
<dbReference type="Gene3D" id="3.20.20.80">
    <property type="entry name" value="Glycosidases"/>
    <property type="match status" value="1"/>
</dbReference>